<dbReference type="OrthoDB" id="982482at2"/>
<dbReference type="AlphaFoldDB" id="A0A246GAW2"/>
<dbReference type="NCBIfam" id="TIGR03511">
    <property type="entry name" value="GldH_lipo"/>
    <property type="match status" value="1"/>
</dbReference>
<dbReference type="InterPro" id="IPR020018">
    <property type="entry name" value="Motility-assoc_lipoprot_GldH"/>
</dbReference>
<reference evidence="1 2" key="1">
    <citation type="journal article" date="2017" name="Infect. Genet. Evol.">
        <title>Comparative genome analysis of fish pathogen Flavobacterium columnare reveals extensive sequence diversity within the species.</title>
        <authorList>
            <person name="Kayansamruaj P."/>
            <person name="Dong H.T."/>
            <person name="Hirono I."/>
            <person name="Kondo H."/>
            <person name="Senapin S."/>
            <person name="Rodkhum C."/>
        </authorList>
    </citation>
    <scope>NUCLEOTIDE SEQUENCE [LARGE SCALE GENOMIC DNA]</scope>
    <source>
        <strain evidence="1 2">1214</strain>
    </source>
</reference>
<name>A0A246GAW2_9FLAO</name>
<evidence type="ECO:0000313" key="1">
    <source>
        <dbReference type="EMBL" id="OWP77313.1"/>
    </source>
</evidence>
<accession>A0A246GAW2</accession>
<keyword evidence="1" id="KW-0449">Lipoprotein</keyword>
<sequence length="167" mass="19472">MIKKIIKTNWYGFLLGVTLVSCDKSQVFDQYKTFENGWPKKEAVSFEFEQDASQKPLNLFINIRNNDDYEFSNLFLIVRLEQPKGKIYVDTLEYQMANPDGTLMGQGFSDVKESKLWYKENYIFPKKGKYKVTIQQAVRENGKLKGIENLNGVTELGFRIESIEENK</sequence>
<protein>
    <submittedName>
        <fullName evidence="1">Gliding motility lipoprotein GldH</fullName>
    </submittedName>
</protein>
<organism evidence="1 2">
    <name type="scientific">Flavobacterium columnare</name>
    <dbReference type="NCBI Taxonomy" id="996"/>
    <lineage>
        <taxon>Bacteria</taxon>
        <taxon>Pseudomonadati</taxon>
        <taxon>Bacteroidota</taxon>
        <taxon>Flavobacteriia</taxon>
        <taxon>Flavobacteriales</taxon>
        <taxon>Flavobacteriaceae</taxon>
        <taxon>Flavobacterium</taxon>
    </lineage>
</organism>
<gene>
    <name evidence="1" type="ORF">BWK62_07810</name>
</gene>
<dbReference type="Pfam" id="PF14109">
    <property type="entry name" value="GldH_lipo"/>
    <property type="match status" value="1"/>
</dbReference>
<proteinExistence type="predicted"/>
<comment type="caution">
    <text evidence="1">The sequence shown here is derived from an EMBL/GenBank/DDBJ whole genome shotgun (WGS) entry which is preliminary data.</text>
</comment>
<dbReference type="Proteomes" id="UP000198034">
    <property type="component" value="Unassembled WGS sequence"/>
</dbReference>
<dbReference type="PROSITE" id="PS51257">
    <property type="entry name" value="PROKAR_LIPOPROTEIN"/>
    <property type="match status" value="1"/>
</dbReference>
<evidence type="ECO:0000313" key="2">
    <source>
        <dbReference type="Proteomes" id="UP000198034"/>
    </source>
</evidence>
<dbReference type="EMBL" id="MTCY01000018">
    <property type="protein sequence ID" value="OWP77313.1"/>
    <property type="molecule type" value="Genomic_DNA"/>
</dbReference>